<dbReference type="EMBL" id="BARV01018619">
    <property type="protein sequence ID" value="GAI21674.1"/>
    <property type="molecule type" value="Genomic_DNA"/>
</dbReference>
<proteinExistence type="predicted"/>
<comment type="caution">
    <text evidence="1">The sequence shown here is derived from an EMBL/GenBank/DDBJ whole genome shotgun (WGS) entry which is preliminary data.</text>
</comment>
<sequence length="67" mass="7848">VQNMGGHDSHKGVHQERLKVYSFDDNYSELRKLVDEVDRAYEEIARGESGEKCKREWSNNQCTYLVV</sequence>
<evidence type="ECO:0000313" key="1">
    <source>
        <dbReference type="EMBL" id="GAI21674.1"/>
    </source>
</evidence>
<organism evidence="1">
    <name type="scientific">marine sediment metagenome</name>
    <dbReference type="NCBI Taxonomy" id="412755"/>
    <lineage>
        <taxon>unclassified sequences</taxon>
        <taxon>metagenomes</taxon>
        <taxon>ecological metagenomes</taxon>
    </lineage>
</organism>
<protein>
    <submittedName>
        <fullName evidence="1">Uncharacterized protein</fullName>
    </submittedName>
</protein>
<reference evidence="1" key="1">
    <citation type="journal article" date="2014" name="Front. Microbiol.">
        <title>High frequency of phylogenetically diverse reductive dehalogenase-homologous genes in deep subseafloor sedimentary metagenomes.</title>
        <authorList>
            <person name="Kawai M."/>
            <person name="Futagami T."/>
            <person name="Toyoda A."/>
            <person name="Takaki Y."/>
            <person name="Nishi S."/>
            <person name="Hori S."/>
            <person name="Arai W."/>
            <person name="Tsubouchi T."/>
            <person name="Morono Y."/>
            <person name="Uchiyama I."/>
            <person name="Ito T."/>
            <person name="Fujiyama A."/>
            <person name="Inagaki F."/>
            <person name="Takami H."/>
        </authorList>
    </citation>
    <scope>NUCLEOTIDE SEQUENCE</scope>
    <source>
        <strain evidence="1">Expedition CK06-06</strain>
    </source>
</reference>
<name>X1NSP2_9ZZZZ</name>
<feature type="non-terminal residue" evidence="1">
    <location>
        <position position="1"/>
    </location>
</feature>
<gene>
    <name evidence="1" type="ORF">S06H3_31441</name>
</gene>
<dbReference type="AlphaFoldDB" id="X1NSP2"/>
<accession>X1NSP2</accession>